<comment type="caution">
    <text evidence="2">The sequence shown here is derived from an EMBL/GenBank/DDBJ whole genome shotgun (WGS) entry which is preliminary data.</text>
</comment>
<feature type="non-terminal residue" evidence="2">
    <location>
        <position position="135"/>
    </location>
</feature>
<accession>A0A5E4D4F6</accession>
<dbReference type="EMBL" id="CABDUW010003260">
    <property type="protein sequence ID" value="VTJ88936.1"/>
    <property type="molecule type" value="Genomic_DNA"/>
</dbReference>
<gene>
    <name evidence="2" type="ORF">MONAX_5E022661</name>
</gene>
<feature type="region of interest" description="Disordered" evidence="1">
    <location>
        <begin position="1"/>
        <end position="46"/>
    </location>
</feature>
<sequence>DLDGPLANRGDSRTPEGRGWEGHFKDTSDKLEDVAQQQKERGREKVTEDIAKDRSVTDMTVWSPCLWLLVLLLPFQQGDVVAVSAQRTGFEGDEHRGRGSPQLGVKELYNNDTLFSLKKKKTHTQMNREDLSSLW</sequence>
<dbReference type="AlphaFoldDB" id="A0A5E4D4F6"/>
<protein>
    <submittedName>
        <fullName evidence="2">Uncharacterized protein</fullName>
    </submittedName>
</protein>
<name>A0A5E4D4F6_MARMO</name>
<feature type="non-terminal residue" evidence="2">
    <location>
        <position position="1"/>
    </location>
</feature>
<feature type="compositionally biased region" description="Basic and acidic residues" evidence="1">
    <location>
        <begin position="10"/>
        <end position="46"/>
    </location>
</feature>
<evidence type="ECO:0000313" key="2">
    <source>
        <dbReference type="EMBL" id="VTJ88936.1"/>
    </source>
</evidence>
<organism evidence="2 3">
    <name type="scientific">Marmota monax</name>
    <name type="common">Woodchuck</name>
    <dbReference type="NCBI Taxonomy" id="9995"/>
    <lineage>
        <taxon>Eukaryota</taxon>
        <taxon>Metazoa</taxon>
        <taxon>Chordata</taxon>
        <taxon>Craniata</taxon>
        <taxon>Vertebrata</taxon>
        <taxon>Euteleostomi</taxon>
        <taxon>Mammalia</taxon>
        <taxon>Eutheria</taxon>
        <taxon>Euarchontoglires</taxon>
        <taxon>Glires</taxon>
        <taxon>Rodentia</taxon>
        <taxon>Sciuromorpha</taxon>
        <taxon>Sciuridae</taxon>
        <taxon>Xerinae</taxon>
        <taxon>Marmotini</taxon>
        <taxon>Marmota</taxon>
    </lineage>
</organism>
<reference evidence="2" key="1">
    <citation type="submission" date="2019-04" db="EMBL/GenBank/DDBJ databases">
        <authorList>
            <person name="Alioto T."/>
            <person name="Alioto T."/>
        </authorList>
    </citation>
    <scope>NUCLEOTIDE SEQUENCE [LARGE SCALE GENOMIC DNA]</scope>
</reference>
<keyword evidence="3" id="KW-1185">Reference proteome</keyword>
<evidence type="ECO:0000256" key="1">
    <source>
        <dbReference type="SAM" id="MobiDB-lite"/>
    </source>
</evidence>
<evidence type="ECO:0000313" key="3">
    <source>
        <dbReference type="Proteomes" id="UP000335636"/>
    </source>
</evidence>
<proteinExistence type="predicted"/>
<dbReference type="Proteomes" id="UP000335636">
    <property type="component" value="Unassembled WGS sequence"/>
</dbReference>